<gene>
    <name evidence="3" type="ORF">ACFFSA_05885</name>
</gene>
<feature type="region of interest" description="Disordered" evidence="1">
    <location>
        <begin position="47"/>
        <end position="98"/>
    </location>
</feature>
<feature type="compositionally biased region" description="Acidic residues" evidence="1">
    <location>
        <begin position="69"/>
        <end position="78"/>
    </location>
</feature>
<evidence type="ECO:0000256" key="1">
    <source>
        <dbReference type="SAM" id="MobiDB-lite"/>
    </source>
</evidence>
<keyword evidence="2" id="KW-1133">Transmembrane helix</keyword>
<protein>
    <submittedName>
        <fullName evidence="3">Uncharacterized protein</fullName>
    </submittedName>
</protein>
<comment type="caution">
    <text evidence="3">The sequence shown here is derived from an EMBL/GenBank/DDBJ whole genome shotgun (WGS) entry which is preliminary data.</text>
</comment>
<reference evidence="3 4" key="1">
    <citation type="submission" date="2024-09" db="EMBL/GenBank/DDBJ databases">
        <authorList>
            <person name="Sun Q."/>
            <person name="Mori K."/>
        </authorList>
    </citation>
    <scope>NUCLEOTIDE SEQUENCE [LARGE SCALE GENOMIC DNA]</scope>
    <source>
        <strain evidence="3 4">JCM 3143</strain>
    </source>
</reference>
<evidence type="ECO:0000313" key="4">
    <source>
        <dbReference type="Proteomes" id="UP001589532"/>
    </source>
</evidence>
<sequence length="204" mass="20308">MDKAGTTPGERKRGIPYGIGVPHRLIAAVAAVVAGGMLALAGCASGGDTSPDALTQSGSPSSSAPPAAADDDAQDDATPDTSTRSGTPGSSGLPAAADGTDLSACVDGRCEVRVGAAARLPVPRRLRVASVRVQSVGFDTVTVVGRYLGYSQRGFCTGVSCNSSSSDGRFRLVLAADSTATENGLSITAVAVNGESAVLRLTPE</sequence>
<dbReference type="RefSeq" id="WP_344996355.1">
    <property type="nucleotide sequence ID" value="NZ_BAAAXV010000009.1"/>
</dbReference>
<keyword evidence="2" id="KW-0472">Membrane</keyword>
<dbReference type="EMBL" id="JBHMBW010000003">
    <property type="protein sequence ID" value="MFB9622607.1"/>
    <property type="molecule type" value="Genomic_DNA"/>
</dbReference>
<name>A0ABV5RT66_9ACTN</name>
<dbReference type="Proteomes" id="UP001589532">
    <property type="component" value="Unassembled WGS sequence"/>
</dbReference>
<feature type="transmembrane region" description="Helical" evidence="2">
    <location>
        <begin position="21"/>
        <end position="41"/>
    </location>
</feature>
<accession>A0ABV5RT66</accession>
<keyword evidence="2" id="KW-0812">Transmembrane</keyword>
<evidence type="ECO:0000256" key="2">
    <source>
        <dbReference type="SAM" id="Phobius"/>
    </source>
</evidence>
<feature type="compositionally biased region" description="Low complexity" evidence="1">
    <location>
        <begin position="79"/>
        <end position="94"/>
    </location>
</feature>
<organism evidence="3 4">
    <name type="scientific">Nonomuraea helvata</name>
    <dbReference type="NCBI Taxonomy" id="37484"/>
    <lineage>
        <taxon>Bacteria</taxon>
        <taxon>Bacillati</taxon>
        <taxon>Actinomycetota</taxon>
        <taxon>Actinomycetes</taxon>
        <taxon>Streptosporangiales</taxon>
        <taxon>Streptosporangiaceae</taxon>
        <taxon>Nonomuraea</taxon>
    </lineage>
</organism>
<proteinExistence type="predicted"/>
<feature type="compositionally biased region" description="Low complexity" evidence="1">
    <location>
        <begin position="55"/>
        <end position="68"/>
    </location>
</feature>
<evidence type="ECO:0000313" key="3">
    <source>
        <dbReference type="EMBL" id="MFB9622607.1"/>
    </source>
</evidence>
<keyword evidence="4" id="KW-1185">Reference proteome</keyword>